<protein>
    <submittedName>
        <fullName evidence="1">Uncharacterized protein</fullName>
    </submittedName>
</protein>
<keyword evidence="2" id="KW-1185">Reference proteome</keyword>
<organism evidence="1 2">
    <name type="scientific">Brachionus calyciflorus</name>
    <dbReference type="NCBI Taxonomy" id="104777"/>
    <lineage>
        <taxon>Eukaryota</taxon>
        <taxon>Metazoa</taxon>
        <taxon>Spiralia</taxon>
        <taxon>Gnathifera</taxon>
        <taxon>Rotifera</taxon>
        <taxon>Eurotatoria</taxon>
        <taxon>Monogononta</taxon>
        <taxon>Pseudotrocha</taxon>
        <taxon>Ploima</taxon>
        <taxon>Brachionidae</taxon>
        <taxon>Brachionus</taxon>
    </lineage>
</organism>
<accession>A0A814BPE9</accession>
<proteinExistence type="predicted"/>
<reference evidence="1" key="1">
    <citation type="submission" date="2021-02" db="EMBL/GenBank/DDBJ databases">
        <authorList>
            <person name="Nowell W R."/>
        </authorList>
    </citation>
    <scope>NUCLEOTIDE SEQUENCE</scope>
    <source>
        <strain evidence="1">Ploen Becks lab</strain>
    </source>
</reference>
<name>A0A814BPE9_9BILA</name>
<evidence type="ECO:0000313" key="2">
    <source>
        <dbReference type="Proteomes" id="UP000663879"/>
    </source>
</evidence>
<dbReference type="EMBL" id="CAJNOC010002374">
    <property type="protein sequence ID" value="CAF0929460.1"/>
    <property type="molecule type" value="Genomic_DNA"/>
</dbReference>
<comment type="caution">
    <text evidence="1">The sequence shown here is derived from an EMBL/GenBank/DDBJ whole genome shotgun (WGS) entry which is preliminary data.</text>
</comment>
<sequence>MSQTNPKKIVINTSEDLESILKTAQEAIIVNLYANPDFNGFHVFDILAVKKFVEILKIKPKEFNEDFELKITYLVHLSKCMLRIIDFETSFGNIDSFRVARYNDSDFNLRDLFSKIKQNKIILKAITSTIEDLTEYSIEDVDLNRIQLVFFESNIFRLNGVAGISKVFMSLSSFENFLQKMVSNKFNQENKKLMARLYFIRLIVHELVHVVNRDRKKDLNTSSPKMSDFHSLKLKDEEFKDAGIIAEKKIFSQRIDFFESINQYHALNFQYIASFYDDLIEKEMDVKFDVLKSRMIPSSTVPCMMGIDMDFEKNSFTFE</sequence>
<dbReference type="AlphaFoldDB" id="A0A814BPE9"/>
<dbReference type="Proteomes" id="UP000663879">
    <property type="component" value="Unassembled WGS sequence"/>
</dbReference>
<gene>
    <name evidence="1" type="ORF">OXX778_LOCUS12824</name>
</gene>
<evidence type="ECO:0000313" key="1">
    <source>
        <dbReference type="EMBL" id="CAF0929460.1"/>
    </source>
</evidence>